<feature type="region of interest" description="Disordered" evidence="1">
    <location>
        <begin position="1"/>
        <end position="24"/>
    </location>
</feature>
<name>A0A0A9AG31_ARUDO</name>
<sequence length="50" mass="5489">MCIHTETNHHEQGSEGHKGLHPGGTQLEVLVKQEGDELRHGKEFGVGMGR</sequence>
<dbReference type="EMBL" id="GBRH01251838">
    <property type="protein sequence ID" value="JAD46057.1"/>
    <property type="molecule type" value="Transcribed_RNA"/>
</dbReference>
<reference evidence="2" key="2">
    <citation type="journal article" date="2015" name="Data Brief">
        <title>Shoot transcriptome of the giant reed, Arundo donax.</title>
        <authorList>
            <person name="Barrero R.A."/>
            <person name="Guerrero F.D."/>
            <person name="Moolhuijzen P."/>
            <person name="Goolsby J.A."/>
            <person name="Tidwell J."/>
            <person name="Bellgard S.E."/>
            <person name="Bellgard M.I."/>
        </authorList>
    </citation>
    <scope>NUCLEOTIDE SEQUENCE</scope>
    <source>
        <tissue evidence="2">Shoot tissue taken approximately 20 cm above the soil surface</tissue>
    </source>
</reference>
<proteinExistence type="predicted"/>
<organism evidence="2">
    <name type="scientific">Arundo donax</name>
    <name type="common">Giant reed</name>
    <name type="synonym">Donax arundinaceus</name>
    <dbReference type="NCBI Taxonomy" id="35708"/>
    <lineage>
        <taxon>Eukaryota</taxon>
        <taxon>Viridiplantae</taxon>
        <taxon>Streptophyta</taxon>
        <taxon>Embryophyta</taxon>
        <taxon>Tracheophyta</taxon>
        <taxon>Spermatophyta</taxon>
        <taxon>Magnoliopsida</taxon>
        <taxon>Liliopsida</taxon>
        <taxon>Poales</taxon>
        <taxon>Poaceae</taxon>
        <taxon>PACMAD clade</taxon>
        <taxon>Arundinoideae</taxon>
        <taxon>Arundineae</taxon>
        <taxon>Arundo</taxon>
    </lineage>
</organism>
<protein>
    <submittedName>
        <fullName evidence="2">Uncharacterized protein</fullName>
    </submittedName>
</protein>
<feature type="compositionally biased region" description="Basic and acidic residues" evidence="1">
    <location>
        <begin position="1"/>
        <end position="18"/>
    </location>
</feature>
<evidence type="ECO:0000313" key="2">
    <source>
        <dbReference type="EMBL" id="JAD46057.1"/>
    </source>
</evidence>
<accession>A0A0A9AG31</accession>
<evidence type="ECO:0000256" key="1">
    <source>
        <dbReference type="SAM" id="MobiDB-lite"/>
    </source>
</evidence>
<reference evidence="2" key="1">
    <citation type="submission" date="2014-09" db="EMBL/GenBank/DDBJ databases">
        <authorList>
            <person name="Magalhaes I.L.F."/>
            <person name="Oliveira U."/>
            <person name="Santos F.R."/>
            <person name="Vidigal T.H.D.A."/>
            <person name="Brescovit A.D."/>
            <person name="Santos A.J."/>
        </authorList>
    </citation>
    <scope>NUCLEOTIDE SEQUENCE</scope>
    <source>
        <tissue evidence="2">Shoot tissue taken approximately 20 cm above the soil surface</tissue>
    </source>
</reference>
<dbReference type="AlphaFoldDB" id="A0A0A9AG31"/>